<reference evidence="2 3" key="1">
    <citation type="journal article" date="2018" name="Sci. Rep.">
        <title>Comparative genomics provides insights into the lifestyle and reveals functional heterogeneity of dark septate endophytic fungi.</title>
        <authorList>
            <person name="Knapp D.G."/>
            <person name="Nemeth J.B."/>
            <person name="Barry K."/>
            <person name="Hainaut M."/>
            <person name="Henrissat B."/>
            <person name="Johnson J."/>
            <person name="Kuo A."/>
            <person name="Lim J.H.P."/>
            <person name="Lipzen A."/>
            <person name="Nolan M."/>
            <person name="Ohm R.A."/>
            <person name="Tamas L."/>
            <person name="Grigoriev I.V."/>
            <person name="Spatafora J.W."/>
            <person name="Nagy L.G."/>
            <person name="Kovacs G.M."/>
        </authorList>
    </citation>
    <scope>NUCLEOTIDE SEQUENCE [LARGE SCALE GENOMIC DNA]</scope>
    <source>
        <strain evidence="2 3">DSE2036</strain>
    </source>
</reference>
<dbReference type="STRING" id="97972.A0A2V1DFR5"/>
<feature type="region of interest" description="Disordered" evidence="1">
    <location>
        <begin position="887"/>
        <end position="913"/>
    </location>
</feature>
<feature type="compositionally biased region" description="Polar residues" evidence="1">
    <location>
        <begin position="1527"/>
        <end position="1551"/>
    </location>
</feature>
<feature type="region of interest" description="Disordered" evidence="1">
    <location>
        <begin position="767"/>
        <end position="797"/>
    </location>
</feature>
<dbReference type="EMBL" id="KZ805448">
    <property type="protein sequence ID" value="PVH96996.1"/>
    <property type="molecule type" value="Genomic_DNA"/>
</dbReference>
<feature type="compositionally biased region" description="Polar residues" evidence="1">
    <location>
        <begin position="34"/>
        <end position="46"/>
    </location>
</feature>
<feature type="region of interest" description="Disordered" evidence="1">
    <location>
        <begin position="1250"/>
        <end position="1677"/>
    </location>
</feature>
<feature type="compositionally biased region" description="Polar residues" evidence="1">
    <location>
        <begin position="1638"/>
        <end position="1650"/>
    </location>
</feature>
<evidence type="ECO:0000313" key="3">
    <source>
        <dbReference type="Proteomes" id="UP000244855"/>
    </source>
</evidence>
<feature type="compositionally biased region" description="Low complexity" evidence="1">
    <location>
        <begin position="456"/>
        <end position="474"/>
    </location>
</feature>
<feature type="compositionally biased region" description="Polar residues" evidence="1">
    <location>
        <begin position="887"/>
        <end position="899"/>
    </location>
</feature>
<proteinExistence type="predicted"/>
<name>A0A2V1DFR5_9PLEO</name>
<dbReference type="PANTHER" id="PTHR42105">
    <property type="entry name" value="DIM2-ASSOCIATED PROTEIN 1"/>
    <property type="match status" value="1"/>
</dbReference>
<evidence type="ECO:0000256" key="1">
    <source>
        <dbReference type="SAM" id="MobiDB-lite"/>
    </source>
</evidence>
<dbReference type="Proteomes" id="UP000244855">
    <property type="component" value="Unassembled WGS sequence"/>
</dbReference>
<feature type="compositionally biased region" description="Basic and acidic residues" evidence="1">
    <location>
        <begin position="431"/>
        <end position="444"/>
    </location>
</feature>
<feature type="compositionally biased region" description="Basic residues" evidence="1">
    <location>
        <begin position="490"/>
        <end position="500"/>
    </location>
</feature>
<feature type="region of interest" description="Disordered" evidence="1">
    <location>
        <begin position="1"/>
        <end position="69"/>
    </location>
</feature>
<feature type="compositionally biased region" description="Low complexity" evidence="1">
    <location>
        <begin position="626"/>
        <end position="637"/>
    </location>
</feature>
<feature type="region of interest" description="Disordered" evidence="1">
    <location>
        <begin position="1178"/>
        <end position="1203"/>
    </location>
</feature>
<feature type="region of interest" description="Disordered" evidence="1">
    <location>
        <begin position="837"/>
        <end position="873"/>
    </location>
</feature>
<feature type="region of interest" description="Disordered" evidence="1">
    <location>
        <begin position="82"/>
        <end position="324"/>
    </location>
</feature>
<dbReference type="PANTHER" id="PTHR42105:SF1">
    <property type="entry name" value="TRANSALDOLASE"/>
    <property type="match status" value="1"/>
</dbReference>
<feature type="compositionally biased region" description="Basic and acidic residues" evidence="1">
    <location>
        <begin position="239"/>
        <end position="274"/>
    </location>
</feature>
<accession>A0A2V1DFR5</accession>
<feature type="compositionally biased region" description="Polar residues" evidence="1">
    <location>
        <begin position="291"/>
        <end position="302"/>
    </location>
</feature>
<evidence type="ECO:0000313" key="2">
    <source>
        <dbReference type="EMBL" id="PVH96996.1"/>
    </source>
</evidence>
<gene>
    <name evidence="2" type="ORF">DM02DRAFT_95730</name>
</gene>
<dbReference type="OrthoDB" id="5382102at2759"/>
<feature type="compositionally biased region" description="Polar residues" evidence="1">
    <location>
        <begin position="645"/>
        <end position="670"/>
    </location>
</feature>
<sequence length="1677" mass="184470">MGVDFQRPPLPAPTEPSTLDSTDNDTTLRDDVDTNLSTRTDKTSYSIPEDGSPVTINTTKREGRVHKKYPSQTSLLIEYFEGGKSDGKVHSRPSVRVRVTPSSRKNKSSTKNDHLQITQTSRNPRKPSYTRRISLGGKGRDELHQTDVSYSEGSNVSSVPPVEIEVLGHASDLSSDGAHHLPMTSDISSMPPDSMLEGEPIIKPPPPRKSRTVEVDDVSDLVEASDTLKAPARQRSRSLSKERITARVMEKLQQKPVESSRSRTRGGARDESTSSRKRRSKTSREDEYSAVSGTDSSLLSSNAHRRSADIHSMRSGVSGASSINNPKLLATVEDAIKRLILPELNALKEEQRTHKSHSKIDQTPRESAYEPVESRASSRDGSKRRVSKSSSAPHIHDNKPKLVLNQDENDPGTVISGASSRKERRSSRGSVSEHSRTESREDKIRRKKSKEKSTSTRDAALAGLAGAGLTAAALRSHNSREDQAEQRKEERRRKHSRASRSRTASISESIEDEYHDEKVDVPPLPILQSELQGSELTRDSILSAETETRERPDTSSSRETGVETPLREVPRGYASPTPMTPTRKTPAALHESLGMSHSNRSHGDVSVGTPKSGRSARSYTSKSRDATSAAVSAAAAAKIRAIENSEPQRSQYEIADSTPTRGLSPIQSEASYRDSIHSTGSPRPLLHSAHSGASISSVERKLERQQSNLSIQSFVSTPSTKAARTRKRPQGVTLERSREVMDGPNTPHDADNFFAQNHEQNEMYRREIEESEHGSPSKDYRRASIDQSKSPEGYSDEKLALGQNVQKVGSTPEYVHTPVAVESAIASLVEPSTISVRSSVSSPIKKSRLSQVSPMPDYQHAASFEDSPTREQSSHQRWVAIRTQAQALAQSGPTNSPRQSDIPRLSASAIPTGDDMPEFGYIVDDASEVDTNPSIIQGPTAYHDQTDELLNRQEERERTPNSYGKTAAVAGGASAAAMATATSARSYSREQSPALSYERGHATMEQDYNNPYAAEPHPSHLRYAQDRTPTQSPALWKDEGYQSANQPAVTPDGHHRSKFLDDGMGEYDDALLGNTTPGKHERHFSGNSHGMASPLYDSATGKGLDRIDSKDIVALMDHLTVRDAQRNARDTEILVTLVRSAAEMRNTFEEMKQFIRVQDQMIMNSTDKRMDLAEQRILGGPRPQPLGSPRAPRSSTEDLDMETKKKSVFKRALKGLSMKSDSDIKKIEAMLIQLLGEVEGLKQFHQLSMEQQNRSNSMTSYENLRASGGPESGYEPEGRANTASSPNQSGYLSNPSSRRIQDLHSGFEVPQTHRISTVQEDDEEYMDDDVYENTERMTTPTQEVRRNAAHEQTPPQASKAFRDSQSLDNTPKRKHKSNSSSIFGIPKISRWSKTTASTNPESLPRNSGSGEQRPYSSGSRSNSRVNLPYGDGHYEVHDDDRLRSTTSLDRDGRSIRSASPLIPEDTEYTMDDPKYQAHRNSLNLQHPRPLPGQARFVDPVRSPDYDQWGSNPALARNRLSGGAASQGPGNLSPISSDGGYSQHSASEQQQAPPRPPKIVDDGPLIPQQQPLAGHGQARQMYSSPNEYGGQGILTPLAPIQESQYTPSPSIRDSQNLTPGAAMASPQRKITGPRPMGSRSPSGQQGLQHSDTVIRRKPMAADTESLESYRSSLDSEIF</sequence>
<protein>
    <submittedName>
        <fullName evidence="2">Uncharacterized protein</fullName>
    </submittedName>
</protein>
<feature type="region of interest" description="Disordered" evidence="1">
    <location>
        <begin position="346"/>
        <end position="752"/>
    </location>
</feature>
<feature type="compositionally biased region" description="Polar residues" evidence="1">
    <location>
        <begin position="1391"/>
        <end position="1425"/>
    </location>
</feature>
<feature type="compositionally biased region" description="Basic and acidic residues" evidence="1">
    <location>
        <begin position="1432"/>
        <end position="1454"/>
    </location>
</feature>
<feature type="compositionally biased region" description="Polar residues" evidence="1">
    <location>
        <begin position="146"/>
        <end position="158"/>
    </location>
</feature>
<feature type="compositionally biased region" description="Polar residues" evidence="1">
    <location>
        <begin position="1665"/>
        <end position="1677"/>
    </location>
</feature>
<feature type="compositionally biased region" description="Polar residues" evidence="1">
    <location>
        <begin position="1250"/>
        <end position="1262"/>
    </location>
</feature>
<feature type="compositionally biased region" description="Basic and acidic residues" evidence="1">
    <location>
        <begin position="346"/>
        <end position="383"/>
    </location>
</feature>
<organism evidence="2 3">
    <name type="scientific">Periconia macrospinosa</name>
    <dbReference type="NCBI Taxonomy" id="97972"/>
    <lineage>
        <taxon>Eukaryota</taxon>
        <taxon>Fungi</taxon>
        <taxon>Dikarya</taxon>
        <taxon>Ascomycota</taxon>
        <taxon>Pezizomycotina</taxon>
        <taxon>Dothideomycetes</taxon>
        <taxon>Pleosporomycetidae</taxon>
        <taxon>Pleosporales</taxon>
        <taxon>Massarineae</taxon>
        <taxon>Periconiaceae</taxon>
        <taxon>Periconia</taxon>
    </lineage>
</organism>
<feature type="compositionally biased region" description="Basic and acidic residues" evidence="1">
    <location>
        <begin position="767"/>
        <end position="784"/>
    </location>
</feature>
<keyword evidence="3" id="KW-1185">Reference proteome</keyword>
<feature type="compositionally biased region" description="Polar residues" evidence="1">
    <location>
        <begin position="1281"/>
        <end position="1298"/>
    </location>
</feature>
<feature type="compositionally biased region" description="Basic and acidic residues" evidence="1">
    <location>
        <begin position="478"/>
        <end position="489"/>
    </location>
</feature>
<feature type="compositionally biased region" description="Acidic residues" evidence="1">
    <location>
        <begin position="1319"/>
        <end position="1332"/>
    </location>
</feature>
<feature type="compositionally biased region" description="Polar residues" evidence="1">
    <location>
        <begin position="1600"/>
        <end position="1617"/>
    </location>
</feature>
<feature type="compositionally biased region" description="Polar residues" evidence="1">
    <location>
        <begin position="705"/>
        <end position="722"/>
    </location>
</feature>